<dbReference type="VEuPathDB" id="VectorBase:ACHR006931"/>
<keyword evidence="8 13" id="KW-0808">Transferase</keyword>
<comment type="function">
    <text evidence="13">S-adenosyl-L-methionine-binding protein that acts as an inhibitor of mTORC1 signaling. Acts as a sensor of S-adenosyl-L-methionine to signal methionine sufficiency to mTORC1. Probably also acts as a S-adenosyl-L-methionine-dependent methyltransferase.</text>
</comment>
<evidence type="ECO:0000256" key="1">
    <source>
        <dbReference type="ARBA" id="ARBA00004236"/>
    </source>
</evidence>
<feature type="binding site" evidence="13">
    <location>
        <position position="127"/>
    </location>
    <ligand>
        <name>S-adenosyl-L-methionine</name>
        <dbReference type="ChEBI" id="CHEBI:59789"/>
    </ligand>
</feature>
<organism evidence="16 17">
    <name type="scientific">Anopheles christyi</name>
    <dbReference type="NCBI Taxonomy" id="43041"/>
    <lineage>
        <taxon>Eukaryota</taxon>
        <taxon>Metazoa</taxon>
        <taxon>Ecdysozoa</taxon>
        <taxon>Arthropoda</taxon>
        <taxon>Hexapoda</taxon>
        <taxon>Insecta</taxon>
        <taxon>Pterygota</taxon>
        <taxon>Neoptera</taxon>
        <taxon>Endopterygota</taxon>
        <taxon>Diptera</taxon>
        <taxon>Nematocera</taxon>
        <taxon>Culicoidea</taxon>
        <taxon>Culicidae</taxon>
        <taxon>Anophelinae</taxon>
        <taxon>Anopheles</taxon>
    </lineage>
</organism>
<dbReference type="PANTHER" id="PTHR45954">
    <property type="entry name" value="LD33695P"/>
    <property type="match status" value="1"/>
</dbReference>
<feature type="compositionally biased region" description="Polar residues" evidence="15">
    <location>
        <begin position="863"/>
        <end position="884"/>
    </location>
</feature>
<dbReference type="GO" id="GO:0008168">
    <property type="term" value="F:methyltransferase activity"/>
    <property type="evidence" value="ECO:0007669"/>
    <property type="project" value="UniProtKB-UniRule"/>
</dbReference>
<dbReference type="GO" id="GO:0032259">
    <property type="term" value="P:methylation"/>
    <property type="evidence" value="ECO:0007669"/>
    <property type="project" value="UniProtKB-KW"/>
</dbReference>
<evidence type="ECO:0000256" key="11">
    <source>
        <dbReference type="ARBA" id="ARBA00022803"/>
    </source>
</evidence>
<evidence type="ECO:0000256" key="15">
    <source>
        <dbReference type="SAM" id="MobiDB-lite"/>
    </source>
</evidence>
<dbReference type="GO" id="GO:0001965">
    <property type="term" value="F:G-protein alpha-subunit binding"/>
    <property type="evidence" value="ECO:0007669"/>
    <property type="project" value="TreeGrafter"/>
</dbReference>
<dbReference type="PROSITE" id="PS50877">
    <property type="entry name" value="GOLOCO"/>
    <property type="match status" value="4"/>
</dbReference>
<dbReference type="Pfam" id="PF13489">
    <property type="entry name" value="Methyltransf_23"/>
    <property type="match status" value="1"/>
</dbReference>
<keyword evidence="4" id="KW-1003">Cell membrane</keyword>
<feature type="compositionally biased region" description="Low complexity" evidence="15">
    <location>
        <begin position="982"/>
        <end position="1060"/>
    </location>
</feature>
<keyword evidence="10" id="KW-0677">Repeat</keyword>
<feature type="region of interest" description="Disordered" evidence="15">
    <location>
        <begin position="667"/>
        <end position="726"/>
    </location>
</feature>
<dbReference type="GO" id="GO:0005938">
    <property type="term" value="C:cell cortex"/>
    <property type="evidence" value="ECO:0007669"/>
    <property type="project" value="TreeGrafter"/>
</dbReference>
<comment type="similarity">
    <text evidence="3">Belongs to the GPSM family.</text>
</comment>
<dbReference type="InterPro" id="IPR011990">
    <property type="entry name" value="TPR-like_helical_dom_sf"/>
</dbReference>
<feature type="region of interest" description="Disordered" evidence="15">
    <location>
        <begin position="863"/>
        <end position="895"/>
    </location>
</feature>
<protein>
    <recommendedName>
        <fullName evidence="13">S-adenosylmethionine sensor upstream of mTORC1</fullName>
    </recommendedName>
    <alternativeName>
        <fullName evidence="13">Probable methyltransferase BMT2 homolog</fullName>
        <ecNumber evidence="13">2.1.1.-</ecNumber>
    </alternativeName>
</protein>
<dbReference type="InterPro" id="IPR029063">
    <property type="entry name" value="SAM-dependent_MTases_sf"/>
</dbReference>
<dbReference type="PANTHER" id="PTHR45954:SF1">
    <property type="entry name" value="LD33695P"/>
    <property type="match status" value="1"/>
</dbReference>
<reference evidence="17" key="1">
    <citation type="submission" date="2013-03" db="EMBL/GenBank/DDBJ databases">
        <title>The Genome Sequence of Anopheles christyi ACHKN1017.</title>
        <authorList>
            <consortium name="The Broad Institute Genomics Platform"/>
            <person name="Neafsey D.E."/>
            <person name="Besansky N."/>
            <person name="Walker B."/>
            <person name="Young S.K."/>
            <person name="Zeng Q."/>
            <person name="Gargeya S."/>
            <person name="Fitzgerald M."/>
            <person name="Haas B."/>
            <person name="Abouelleil A."/>
            <person name="Allen A.W."/>
            <person name="Alvarado L."/>
            <person name="Arachchi H.M."/>
            <person name="Berlin A.M."/>
            <person name="Chapman S.B."/>
            <person name="Gainer-Dewar J."/>
            <person name="Goldberg J."/>
            <person name="Griggs A."/>
            <person name="Gujja S."/>
            <person name="Hansen M."/>
            <person name="Howarth C."/>
            <person name="Imamovic A."/>
            <person name="Ireland A."/>
            <person name="Larimer J."/>
            <person name="McCowan C."/>
            <person name="Murphy C."/>
            <person name="Pearson M."/>
            <person name="Poon T.W."/>
            <person name="Priest M."/>
            <person name="Roberts A."/>
            <person name="Saif S."/>
            <person name="Shea T."/>
            <person name="Sisk P."/>
            <person name="Sykes S."/>
            <person name="Wortman J."/>
            <person name="Nusbaum C."/>
            <person name="Birren B."/>
        </authorList>
    </citation>
    <scope>NUCLEOTIDE SEQUENCE [LARGE SCALE GENOMIC DNA]</scope>
    <source>
        <strain evidence="17">ACHKN1017</strain>
    </source>
</reference>
<evidence type="ECO:0000256" key="14">
    <source>
        <dbReference type="PROSITE-ProRule" id="PRU00339"/>
    </source>
</evidence>
<feature type="region of interest" description="Disordered" evidence="15">
    <location>
        <begin position="811"/>
        <end position="830"/>
    </location>
</feature>
<dbReference type="STRING" id="43041.A0A182K846"/>
<feature type="region of interest" description="Disordered" evidence="15">
    <location>
        <begin position="975"/>
        <end position="1060"/>
    </location>
</feature>
<feature type="compositionally biased region" description="Low complexity" evidence="15">
    <location>
        <begin position="706"/>
        <end position="720"/>
    </location>
</feature>
<dbReference type="GO" id="GO:0005886">
    <property type="term" value="C:plasma membrane"/>
    <property type="evidence" value="ECO:0007669"/>
    <property type="project" value="UniProtKB-SubCell"/>
</dbReference>
<evidence type="ECO:0000256" key="2">
    <source>
        <dbReference type="ARBA" id="ARBA00004496"/>
    </source>
</evidence>
<evidence type="ECO:0000256" key="5">
    <source>
        <dbReference type="ARBA" id="ARBA00022490"/>
    </source>
</evidence>
<evidence type="ECO:0000256" key="6">
    <source>
        <dbReference type="ARBA" id="ARBA00022553"/>
    </source>
</evidence>
<reference evidence="16" key="2">
    <citation type="submission" date="2020-05" db="UniProtKB">
        <authorList>
            <consortium name="EnsemblMetazoa"/>
        </authorList>
    </citation>
    <scope>IDENTIFICATION</scope>
    <source>
        <strain evidence="16">ACHKN1017</strain>
    </source>
</reference>
<dbReference type="InterPro" id="IPR021867">
    <property type="entry name" value="Bmt2/SAMTOR"/>
</dbReference>
<dbReference type="CDD" id="cd02440">
    <property type="entry name" value="AdoMet_MTases"/>
    <property type="match status" value="1"/>
</dbReference>
<feature type="compositionally biased region" description="Low complexity" evidence="15">
    <location>
        <begin position="674"/>
        <end position="687"/>
    </location>
</feature>
<feature type="binding site" evidence="13">
    <location>
        <position position="145"/>
    </location>
    <ligand>
        <name>S-adenosyl-L-methionine</name>
        <dbReference type="ChEBI" id="CHEBI:59789"/>
    </ligand>
</feature>
<comment type="subcellular location">
    <subcellularLocation>
        <location evidence="1">Cell membrane</location>
    </subcellularLocation>
    <subcellularLocation>
        <location evidence="2">Cytoplasm</location>
    </subcellularLocation>
</comment>
<dbReference type="Pfam" id="PF13424">
    <property type="entry name" value="TPR_12"/>
    <property type="match status" value="3"/>
</dbReference>
<evidence type="ECO:0000256" key="4">
    <source>
        <dbReference type="ARBA" id="ARBA00022475"/>
    </source>
</evidence>
<keyword evidence="17" id="KW-1185">Reference proteome</keyword>
<dbReference type="FunFam" id="1.25.40.10:FF:000043">
    <property type="entry name" value="G-protein-signaling modulator 2 isoform X1"/>
    <property type="match status" value="1"/>
</dbReference>
<dbReference type="SMART" id="SM00028">
    <property type="entry name" value="TPR"/>
    <property type="match status" value="6"/>
</dbReference>
<keyword evidence="9 13" id="KW-0949">S-adenosyl-L-methionine</keyword>
<dbReference type="GO" id="GO:0005092">
    <property type="term" value="F:GDP-dissociation inhibitor activity"/>
    <property type="evidence" value="ECO:0007669"/>
    <property type="project" value="TreeGrafter"/>
</dbReference>
<feature type="compositionally biased region" description="Polar residues" evidence="15">
    <location>
        <begin position="753"/>
        <end position="762"/>
    </location>
</feature>
<dbReference type="Gene3D" id="1.25.40.10">
    <property type="entry name" value="Tetratricopeptide repeat domain"/>
    <property type="match status" value="3"/>
</dbReference>
<evidence type="ECO:0000256" key="9">
    <source>
        <dbReference type="ARBA" id="ARBA00022691"/>
    </source>
</evidence>
<keyword evidence="6" id="KW-0597">Phosphoprotein</keyword>
<dbReference type="SUPFAM" id="SSF48452">
    <property type="entry name" value="TPR-like"/>
    <property type="match status" value="2"/>
</dbReference>
<name>A0A182K846_9DIPT</name>
<keyword evidence="12" id="KW-0472">Membrane</keyword>
<comment type="similarity">
    <text evidence="13">Belongs to the BMT2 family.</text>
</comment>
<evidence type="ECO:0000256" key="10">
    <source>
        <dbReference type="ARBA" id="ARBA00022737"/>
    </source>
</evidence>
<dbReference type="InterPro" id="IPR052386">
    <property type="entry name" value="GPSM"/>
</dbReference>
<dbReference type="Gene3D" id="3.40.50.150">
    <property type="entry name" value="Vaccinia Virus protein VP39"/>
    <property type="match status" value="1"/>
</dbReference>
<dbReference type="PROSITE" id="PS50005">
    <property type="entry name" value="TPR"/>
    <property type="match status" value="1"/>
</dbReference>
<evidence type="ECO:0000313" key="17">
    <source>
        <dbReference type="Proteomes" id="UP000075881"/>
    </source>
</evidence>
<dbReference type="InterPro" id="IPR019734">
    <property type="entry name" value="TPR_rpt"/>
</dbReference>
<dbReference type="GO" id="GO:0000132">
    <property type="term" value="P:establishment of mitotic spindle orientation"/>
    <property type="evidence" value="ECO:0007669"/>
    <property type="project" value="TreeGrafter"/>
</dbReference>
<keyword evidence="5" id="KW-0963">Cytoplasm</keyword>
<dbReference type="InterPro" id="IPR003109">
    <property type="entry name" value="GoLoco_motif"/>
</dbReference>
<keyword evidence="11 14" id="KW-0802">TPR repeat</keyword>
<keyword evidence="7 13" id="KW-0489">Methyltransferase</keyword>
<dbReference type="SMART" id="SM00390">
    <property type="entry name" value="GoLoco"/>
    <property type="match status" value="4"/>
</dbReference>
<dbReference type="AlphaFoldDB" id="A0A182K846"/>
<evidence type="ECO:0000256" key="12">
    <source>
        <dbReference type="ARBA" id="ARBA00023136"/>
    </source>
</evidence>
<dbReference type="SUPFAM" id="SSF53335">
    <property type="entry name" value="S-adenosyl-L-methionine-dependent methyltransferases"/>
    <property type="match status" value="1"/>
</dbReference>
<dbReference type="EC" id="2.1.1.-" evidence="13"/>
<dbReference type="Pfam" id="PF13374">
    <property type="entry name" value="TPR_10"/>
    <property type="match status" value="1"/>
</dbReference>
<evidence type="ECO:0000313" key="16">
    <source>
        <dbReference type="EnsemblMetazoa" id="ACHR006931-PA"/>
    </source>
</evidence>
<dbReference type="EnsemblMetazoa" id="ACHR006931-RA">
    <property type="protein sequence ID" value="ACHR006931-PA"/>
    <property type="gene ID" value="ACHR006931"/>
</dbReference>
<proteinExistence type="inferred from homology"/>
<dbReference type="Pfam" id="PF02188">
    <property type="entry name" value="GoLoco"/>
    <property type="match status" value="4"/>
</dbReference>
<feature type="repeat" description="TPR" evidence="14">
    <location>
        <begin position="347"/>
        <end position="380"/>
    </location>
</feature>
<evidence type="ECO:0000256" key="3">
    <source>
        <dbReference type="ARBA" id="ARBA00006600"/>
    </source>
</evidence>
<feature type="region of interest" description="Disordered" evidence="15">
    <location>
        <begin position="753"/>
        <end position="776"/>
    </location>
</feature>
<dbReference type="HAMAP" id="MF_03044">
    <property type="entry name" value="BMT2"/>
    <property type="match status" value="1"/>
</dbReference>
<sequence>MATQEQLELSGLIKSVHQRLRESAKQQDPEAVWKAHVRDEELLKNYAEAMHKLATCYWDRTMEVSCKRSNSRIEWVVASCRSYFHGSTPLLYIFREKDDKVMQAIDAGYQQDHRPYTIARIRLLDVGSCYDPFSSFPDFDVTAIDIAPACSSVWHCDFLEAEVKSLTDSLVSMEHRSIEAFPCSHYDAIVFSLLLEYLPSSDQRLRCCRKAYDLLKPEGILLIITPDSRHQGANAKLMKNWRYTLGLMGFSRIKIEKLEHVTCMVFRKCIFSAVAKRWCDIHREAYMLPVLNIPQDFNETRNNDGSSMCLELALEGERLCKSGDCRAGVAFFQAAIQAGTDDLRTLSAIYSQLGNAYFYLGDYTKAMQYHKHDLTLARSMNDRLGEAKSSGNLGNTLKVMGRFDEAAIFCQRHLAIARVLEDRLSEGRALYNLGNVYHAKGKQLGQKDPGDFSAEVQDSLLKAVDFYQQNLRLMRELGDRGAQGRACGNLGNTYYLLGQFETAIEHHQERLRIAREFGDKAAERRANSNLGNSHIFLGHFEQAANHYKRTLSLAIELGERAVEAQACYSLGNTYTLLRDFPTAIDYHQRHLAIAQELGDRIGEARACWSLGNAHTSIGNHEKALHYANSHYLLAKELGDMVGENTARMNMADLRKILGLPDLPTLESGTGDLGAHTATATTKAQTDGAESETGSLHHNHHSMHGQAHVAAAAKVASLAASKQHRLRRQSMEQLDLIKLTPDGKKLAQHNNVQENQASNAQAPPSQPSKVKKSENSFKSNDEDFFDLLTRSQSKRMDDQRCTLKLTHAESVDSARKPLTQHNSNNPAAGKENRNVLLEMIAHFQSERMDEQRALLPGLKRISLGNANNLSRPTNNNESAPGSTSPEDPVALGTPPDDAFLDMLMRCQGSRIEEQRSELPTPNITLDAEASEGQVGASANIASNSGATVPDEDFFSLIMRLQGGRMEDQRATVPLNNNLNRSASNQPQQQQQQNNHSNSSNGNGNNQNSTAGGAVNNNNNGGNAANSSTASNSNITNGNPQNSSSNSTGSGVGASSVGKSLK</sequence>
<evidence type="ECO:0000256" key="8">
    <source>
        <dbReference type="ARBA" id="ARBA00022679"/>
    </source>
</evidence>
<evidence type="ECO:0000256" key="13">
    <source>
        <dbReference type="HAMAP-Rule" id="MF_03044"/>
    </source>
</evidence>
<dbReference type="Proteomes" id="UP000075881">
    <property type="component" value="Unassembled WGS sequence"/>
</dbReference>
<accession>A0A182K846</accession>
<evidence type="ECO:0000256" key="7">
    <source>
        <dbReference type="ARBA" id="ARBA00022603"/>
    </source>
</evidence>